<proteinExistence type="predicted"/>
<keyword evidence="1" id="KW-0072">Autophagy</keyword>
<feature type="domain" description="Autophagy-related protein 13 N-terminal" evidence="3">
    <location>
        <begin position="162"/>
        <end position="288"/>
    </location>
</feature>
<feature type="region of interest" description="Disordered" evidence="2">
    <location>
        <begin position="326"/>
        <end position="436"/>
    </location>
</feature>
<dbReference type="GO" id="GO:1990316">
    <property type="term" value="C:Atg1/ULK1 kinase complex"/>
    <property type="evidence" value="ECO:0007669"/>
    <property type="project" value="InterPro"/>
</dbReference>
<dbReference type="PANTHER" id="PTHR13430:SF4">
    <property type="entry name" value="AUTOPHAGY-RELATED PROTEIN 13"/>
    <property type="match status" value="1"/>
</dbReference>
<dbReference type="InterPro" id="IPR036570">
    <property type="entry name" value="HORMA_dom_sf"/>
</dbReference>
<dbReference type="GO" id="GO:0000407">
    <property type="term" value="C:phagophore assembly site"/>
    <property type="evidence" value="ECO:0007669"/>
    <property type="project" value="TreeGrafter"/>
</dbReference>
<reference evidence="4" key="1">
    <citation type="submission" date="2021-01" db="EMBL/GenBank/DDBJ databases">
        <authorList>
            <person name="Corre E."/>
            <person name="Pelletier E."/>
            <person name="Niang G."/>
            <person name="Scheremetjew M."/>
            <person name="Finn R."/>
            <person name="Kale V."/>
            <person name="Holt S."/>
            <person name="Cochrane G."/>
            <person name="Meng A."/>
            <person name="Brown T."/>
            <person name="Cohen L."/>
        </authorList>
    </citation>
    <scope>NUCLEOTIDE SEQUENCE</scope>
    <source>
        <strain evidence="4">Clade-A-BCC118000</strain>
    </source>
</reference>
<feature type="compositionally biased region" description="Low complexity" evidence="2">
    <location>
        <begin position="385"/>
        <end position="394"/>
    </location>
</feature>
<evidence type="ECO:0000313" key="4">
    <source>
        <dbReference type="EMBL" id="CAD8224513.1"/>
    </source>
</evidence>
<dbReference type="PANTHER" id="PTHR13430">
    <property type="match status" value="1"/>
</dbReference>
<gene>
    <name evidence="4" type="ORF">OLUC0939_LOCUS5239</name>
</gene>
<feature type="region of interest" description="Disordered" evidence="2">
    <location>
        <begin position="604"/>
        <end position="640"/>
    </location>
</feature>
<dbReference type="GO" id="GO:0005829">
    <property type="term" value="C:cytosol"/>
    <property type="evidence" value="ECO:0007669"/>
    <property type="project" value="TreeGrafter"/>
</dbReference>
<feature type="compositionally biased region" description="Polar residues" evidence="2">
    <location>
        <begin position="516"/>
        <end position="525"/>
    </location>
</feature>
<evidence type="ECO:0000256" key="2">
    <source>
        <dbReference type="SAM" id="MobiDB-lite"/>
    </source>
</evidence>
<feature type="compositionally biased region" description="Low complexity" evidence="2">
    <location>
        <begin position="419"/>
        <end position="431"/>
    </location>
</feature>
<protein>
    <recommendedName>
        <fullName evidence="3">Autophagy-related protein 13 N-terminal domain-containing protein</fullName>
    </recommendedName>
</protein>
<name>A0A7R9XSJ9_9CHLO</name>
<dbReference type="GO" id="GO:0000423">
    <property type="term" value="P:mitophagy"/>
    <property type="evidence" value="ECO:0007669"/>
    <property type="project" value="TreeGrafter"/>
</dbReference>
<accession>A0A7R9XSJ9</accession>
<dbReference type="InterPro" id="IPR040182">
    <property type="entry name" value="ATG13"/>
</dbReference>
<dbReference type="Pfam" id="PF10033">
    <property type="entry name" value="ATG13"/>
    <property type="match status" value="1"/>
</dbReference>
<dbReference type="InterPro" id="IPR018731">
    <property type="entry name" value="Atg13_N"/>
</dbReference>
<dbReference type="GO" id="GO:0034497">
    <property type="term" value="P:protein localization to phagophore assembly site"/>
    <property type="evidence" value="ECO:0007669"/>
    <property type="project" value="TreeGrafter"/>
</dbReference>
<evidence type="ECO:0000256" key="1">
    <source>
        <dbReference type="ARBA" id="ARBA00023006"/>
    </source>
</evidence>
<evidence type="ECO:0000259" key="3">
    <source>
        <dbReference type="Pfam" id="PF10033"/>
    </source>
</evidence>
<feature type="compositionally biased region" description="Low complexity" evidence="2">
    <location>
        <begin position="575"/>
        <end position="588"/>
    </location>
</feature>
<organism evidence="4">
    <name type="scientific">Ostreococcus sp. 'lucimarinus'</name>
    <dbReference type="NCBI Taxonomy" id="242159"/>
    <lineage>
        <taxon>Eukaryota</taxon>
        <taxon>Viridiplantae</taxon>
        <taxon>Chlorophyta</taxon>
        <taxon>Mamiellophyceae</taxon>
        <taxon>Mamiellales</taxon>
        <taxon>Bathycoccaceae</taxon>
        <taxon>Ostreococcus</taxon>
    </lineage>
</organism>
<dbReference type="Gene3D" id="3.30.900.10">
    <property type="entry name" value="HORMA domain"/>
    <property type="match status" value="1"/>
</dbReference>
<dbReference type="EMBL" id="HBDX01006094">
    <property type="protein sequence ID" value="CAD8224513.1"/>
    <property type="molecule type" value="Transcribed_RNA"/>
</dbReference>
<dbReference type="GO" id="GO:0034727">
    <property type="term" value="P:piecemeal microautophagy of the nucleus"/>
    <property type="evidence" value="ECO:0007669"/>
    <property type="project" value="TreeGrafter"/>
</dbReference>
<dbReference type="AlphaFoldDB" id="A0A7R9XSJ9"/>
<sequence>MASRARASDANADANGEAVWLERVVARGVRRARARARRRGARSHRDSSRFARAATTRRATVMGDRTRQIAREWVMKCADVVLDARELAATPRDARDGGMKANRWFNCACARRRETTRAMERDEAARDGGTRAVKELEGDSVDAFVEGAVTVDVYFERGGDASTSGERALVERWAFHAGADGGRVGGNNHFNKDLDTAVVYKRAVIMVRTVVAMLRTLPAHGARLRAMRRRGARDGGGGGGFSFEIKNVDRGGTIASAHPGKAEGYRTYAFTDVPTSIGKLSACVYFLDQVAMSALEDECVAVVETAPTPCERLDASVGPDVVALAGGEMSLSPSPTGKSDAPESLQRARREEDSSPMSRGILFDEASPSPSPNARPPIRGGMTASLSSGSLQQQAKPPVSPSVVPLADYTSPNYQRFDNAPSSAPNNGPAPIYGFNAAPVGAKHALQSAIESPLVEPPRPPPRRSTMASCLKIDVGTSIDKDDFVAKPPGANDIGAPSPSIAVAQPPPPPAPASPMTTIGFSPTTAAPIECSPRVRAPKDGRSGPAPHGSPSPWGGFVCPESPIPSPGGAAFAHPRSVPRSSWSPSSSLGTSIRDVIGVYPHSPGGVSNFARRMSGASDDAAPGSPLTPHAADESIDNQDEFPFAIDDADATATYVEHTPADLLSLLENPCTLRRRSLDGPLPLDAALEDSTDSIVNQSAELDKSVGGDDKSRAASNGMTLGSALRALAELDVAAKTQFTD</sequence>
<feature type="region of interest" description="Disordered" evidence="2">
    <location>
        <begin position="478"/>
        <end position="589"/>
    </location>
</feature>